<keyword evidence="2" id="KW-1185">Reference proteome</keyword>
<dbReference type="Proteomes" id="UP001589747">
    <property type="component" value="Unassembled WGS sequence"/>
</dbReference>
<accession>A0ABV5KWL9</accession>
<evidence type="ECO:0000313" key="1">
    <source>
        <dbReference type="EMBL" id="MFB9329622.1"/>
    </source>
</evidence>
<evidence type="ECO:0000313" key="2">
    <source>
        <dbReference type="Proteomes" id="UP001589747"/>
    </source>
</evidence>
<comment type="caution">
    <text evidence="1">The sequence shown here is derived from an EMBL/GenBank/DDBJ whole genome shotgun (WGS) entry which is preliminary data.</text>
</comment>
<dbReference type="EMBL" id="JBHMDO010000044">
    <property type="protein sequence ID" value="MFB9329622.1"/>
    <property type="molecule type" value="Genomic_DNA"/>
</dbReference>
<proteinExistence type="predicted"/>
<gene>
    <name evidence="1" type="ORF">ACFFSY_27105</name>
</gene>
<protein>
    <submittedName>
        <fullName evidence="1">Uncharacterized protein</fullName>
    </submittedName>
</protein>
<reference evidence="1 2" key="1">
    <citation type="submission" date="2024-09" db="EMBL/GenBank/DDBJ databases">
        <authorList>
            <person name="Sun Q."/>
            <person name="Mori K."/>
        </authorList>
    </citation>
    <scope>NUCLEOTIDE SEQUENCE [LARGE SCALE GENOMIC DNA]</scope>
    <source>
        <strain evidence="1 2">TISTR 2452</strain>
    </source>
</reference>
<dbReference type="RefSeq" id="WP_377500052.1">
    <property type="nucleotide sequence ID" value="NZ_JBHMDO010000044.1"/>
</dbReference>
<name>A0ABV5KWL9_9BACL</name>
<sequence>MRIKVLPTMMTAVLSASLLIGGWYAYRNVATVQPLEQIVKEVPGVANATPVVGRDNVTVQLTLKPDANIRKVYDTIAEKGDSVIGNRTLELQIQNKQADEKLNDIWSAKLFDIAQAMENRQYAQIPAAMVTIENQYKGVTATSEMDETNVYITLKDGEAVKHVILPRTPNQLGVWPNA</sequence>
<organism evidence="1 2">
    <name type="scientific">Paenibacillus aurantiacus</name>
    <dbReference type="NCBI Taxonomy" id="1936118"/>
    <lineage>
        <taxon>Bacteria</taxon>
        <taxon>Bacillati</taxon>
        <taxon>Bacillota</taxon>
        <taxon>Bacilli</taxon>
        <taxon>Bacillales</taxon>
        <taxon>Paenibacillaceae</taxon>
        <taxon>Paenibacillus</taxon>
    </lineage>
</organism>